<protein>
    <recommendedName>
        <fullName evidence="3">GIY-YIG domain-containing protein</fullName>
    </recommendedName>
</protein>
<reference evidence="1" key="1">
    <citation type="submission" date="2013-04" db="EMBL/GenBank/DDBJ databases">
        <authorList>
            <person name="Qu J."/>
            <person name="Murali S.C."/>
            <person name="Bandaranaike D."/>
            <person name="Bellair M."/>
            <person name="Blankenburg K."/>
            <person name="Chao H."/>
            <person name="Dinh H."/>
            <person name="Doddapaneni H."/>
            <person name="Downs B."/>
            <person name="Dugan-Rocha S."/>
            <person name="Elkadiri S."/>
            <person name="Gnanaolivu R.D."/>
            <person name="Hernandez B."/>
            <person name="Javaid M."/>
            <person name="Jayaseelan J.C."/>
            <person name="Lee S."/>
            <person name="Li M."/>
            <person name="Ming W."/>
            <person name="Munidasa M."/>
            <person name="Muniz J."/>
            <person name="Nguyen L."/>
            <person name="Ongeri F."/>
            <person name="Osuji N."/>
            <person name="Pu L.-L."/>
            <person name="Puazo M."/>
            <person name="Qu C."/>
            <person name="Quiroz J."/>
            <person name="Raj R."/>
            <person name="Weissenberger G."/>
            <person name="Xin Y."/>
            <person name="Zou X."/>
            <person name="Han Y."/>
            <person name="Richards S."/>
            <person name="Worley K."/>
            <person name="Muzny D."/>
            <person name="Gibbs R."/>
        </authorList>
    </citation>
    <scope>NUCLEOTIDE SEQUENCE</scope>
    <source>
        <strain evidence="1">Sampled in the wild</strain>
    </source>
</reference>
<gene>
    <name evidence="1" type="ORF">J437_LFUL018992</name>
</gene>
<reference evidence="1" key="2">
    <citation type="submission" date="2017-10" db="EMBL/GenBank/DDBJ databases">
        <title>Ladona fulva Genome sequencing and assembly.</title>
        <authorList>
            <person name="Murali S."/>
            <person name="Richards S."/>
            <person name="Bandaranaike D."/>
            <person name="Bellair M."/>
            <person name="Blankenburg K."/>
            <person name="Chao H."/>
            <person name="Dinh H."/>
            <person name="Doddapaneni H."/>
            <person name="Dugan-Rocha S."/>
            <person name="Elkadiri S."/>
            <person name="Gnanaolivu R."/>
            <person name="Hernandez B."/>
            <person name="Skinner E."/>
            <person name="Javaid M."/>
            <person name="Lee S."/>
            <person name="Li M."/>
            <person name="Ming W."/>
            <person name="Munidasa M."/>
            <person name="Muniz J."/>
            <person name="Nguyen L."/>
            <person name="Hughes D."/>
            <person name="Osuji N."/>
            <person name="Pu L.-L."/>
            <person name="Puazo M."/>
            <person name="Qu C."/>
            <person name="Quiroz J."/>
            <person name="Raj R."/>
            <person name="Weissenberger G."/>
            <person name="Xin Y."/>
            <person name="Zou X."/>
            <person name="Han Y."/>
            <person name="Worley K."/>
            <person name="Muzny D."/>
            <person name="Gibbs R."/>
        </authorList>
    </citation>
    <scope>NUCLEOTIDE SEQUENCE</scope>
    <source>
        <strain evidence="1">Sampled in the wild</strain>
    </source>
</reference>
<dbReference type="EMBL" id="KZ309555">
    <property type="protein sequence ID" value="KAG8239215.1"/>
    <property type="molecule type" value="Genomic_DNA"/>
</dbReference>
<proteinExistence type="predicted"/>
<dbReference type="AlphaFoldDB" id="A0A8K0KQK9"/>
<comment type="caution">
    <text evidence="1">The sequence shown here is derived from an EMBL/GenBank/DDBJ whole genome shotgun (WGS) entry which is preliminary data.</text>
</comment>
<keyword evidence="2" id="KW-1185">Reference proteome</keyword>
<dbReference type="InterPro" id="IPR035901">
    <property type="entry name" value="GIY-YIG_endonuc_sf"/>
</dbReference>
<dbReference type="OrthoDB" id="6771885at2759"/>
<organism evidence="1 2">
    <name type="scientific">Ladona fulva</name>
    <name type="common">Scarce chaser dragonfly</name>
    <name type="synonym">Libellula fulva</name>
    <dbReference type="NCBI Taxonomy" id="123851"/>
    <lineage>
        <taxon>Eukaryota</taxon>
        <taxon>Metazoa</taxon>
        <taxon>Ecdysozoa</taxon>
        <taxon>Arthropoda</taxon>
        <taxon>Hexapoda</taxon>
        <taxon>Insecta</taxon>
        <taxon>Pterygota</taxon>
        <taxon>Palaeoptera</taxon>
        <taxon>Odonata</taxon>
        <taxon>Epiprocta</taxon>
        <taxon>Anisoptera</taxon>
        <taxon>Libelluloidea</taxon>
        <taxon>Libellulidae</taxon>
        <taxon>Ladona</taxon>
    </lineage>
</organism>
<evidence type="ECO:0000313" key="2">
    <source>
        <dbReference type="Proteomes" id="UP000792457"/>
    </source>
</evidence>
<dbReference type="SUPFAM" id="SSF82771">
    <property type="entry name" value="GIY-YIG endonuclease"/>
    <property type="match status" value="1"/>
</dbReference>
<dbReference type="Gene3D" id="3.40.1440.10">
    <property type="entry name" value="GIY-YIG endonuclease"/>
    <property type="match status" value="1"/>
</dbReference>
<dbReference type="Proteomes" id="UP000792457">
    <property type="component" value="Unassembled WGS sequence"/>
</dbReference>
<evidence type="ECO:0008006" key="3">
    <source>
        <dbReference type="Google" id="ProtNLM"/>
    </source>
</evidence>
<evidence type="ECO:0000313" key="1">
    <source>
        <dbReference type="EMBL" id="KAG8239215.1"/>
    </source>
</evidence>
<sequence>MEKHKEEIKWCSMKYLWKISDSVNSLFPKHLRPAFSSPYNLRSAFLKCKDKLDFLRRSGVYKLACQDCNSVYVGSTGRKFMDRMKEHRRAFIRNMPEKSNFAKHLIEFGHWSDFEIVPCHFASKGRYLDTLECLEIFNYKRNRDVDLMNHGLGEVAIEIAIYKRTKTEATAISERSETII</sequence>
<accession>A0A8K0KQK9</accession>
<name>A0A8K0KQK9_LADFU</name>